<reference evidence="3 4" key="1">
    <citation type="submission" date="2018-03" db="EMBL/GenBank/DDBJ databases">
        <title>Genomic Encyclopedia of Archaeal and Bacterial Type Strains, Phase II (KMG-II): from individual species to whole genera.</title>
        <authorList>
            <person name="Goeker M."/>
        </authorList>
    </citation>
    <scope>NUCLEOTIDE SEQUENCE [LARGE SCALE GENOMIC DNA]</scope>
    <source>
        <strain evidence="3 4">DSM 100346</strain>
    </source>
</reference>
<dbReference type="InterPro" id="IPR007139">
    <property type="entry name" value="DUF349"/>
</dbReference>
<feature type="compositionally biased region" description="Acidic residues" evidence="2">
    <location>
        <begin position="25"/>
        <end position="43"/>
    </location>
</feature>
<feature type="coiled-coil region" evidence="1">
    <location>
        <begin position="606"/>
        <end position="633"/>
    </location>
</feature>
<name>A0A316AP65_9BACT</name>
<gene>
    <name evidence="3" type="ORF">CLV98_103305</name>
</gene>
<feature type="region of interest" description="Disordered" evidence="2">
    <location>
        <begin position="1"/>
        <end position="43"/>
    </location>
</feature>
<dbReference type="OrthoDB" id="5422202at2"/>
<dbReference type="RefSeq" id="WP_109673853.1">
    <property type="nucleotide sequence ID" value="NZ_QGDT01000003.1"/>
</dbReference>
<dbReference type="EMBL" id="QGDT01000003">
    <property type="protein sequence ID" value="PWJ58934.1"/>
    <property type="molecule type" value="Genomic_DNA"/>
</dbReference>
<evidence type="ECO:0000256" key="2">
    <source>
        <dbReference type="SAM" id="MobiDB-lite"/>
    </source>
</evidence>
<keyword evidence="1" id="KW-0175">Coiled coil</keyword>
<accession>A0A316AP65</accession>
<feature type="compositionally biased region" description="Polar residues" evidence="2">
    <location>
        <begin position="1"/>
        <end position="23"/>
    </location>
</feature>
<dbReference type="AlphaFoldDB" id="A0A316AP65"/>
<protein>
    <submittedName>
        <fullName evidence="3">Uncharacterized protein DUF349</fullName>
    </submittedName>
</protein>
<proteinExistence type="predicted"/>
<organism evidence="3 4">
    <name type="scientific">Dyadobacter jejuensis</name>
    <dbReference type="NCBI Taxonomy" id="1082580"/>
    <lineage>
        <taxon>Bacteria</taxon>
        <taxon>Pseudomonadati</taxon>
        <taxon>Bacteroidota</taxon>
        <taxon>Cytophagia</taxon>
        <taxon>Cytophagales</taxon>
        <taxon>Spirosomataceae</taxon>
        <taxon>Dyadobacter</taxon>
    </lineage>
</organism>
<comment type="caution">
    <text evidence="3">The sequence shown here is derived from an EMBL/GenBank/DDBJ whole genome shotgun (WGS) entry which is preliminary data.</text>
</comment>
<keyword evidence="4" id="KW-1185">Reference proteome</keyword>
<evidence type="ECO:0000313" key="3">
    <source>
        <dbReference type="EMBL" id="PWJ58934.1"/>
    </source>
</evidence>
<dbReference type="Pfam" id="PF03993">
    <property type="entry name" value="DUF349"/>
    <property type="match status" value="5"/>
</dbReference>
<dbReference type="Proteomes" id="UP000245880">
    <property type="component" value="Unassembled WGS sequence"/>
</dbReference>
<sequence>MAQEENTGVGSNEQEDLTTNTIDSLEIDLQNDLEEEPEEDTPDVDYSLLSKEDLVKALEGELAKVQHPEFKMSSFRQVETVVKEIRQIADQAKKEEREAALKVYIEETGAEEGFEFKSDEHLRQIDALSKEIRGFKQAFYQKQDKEKERNFTVKTELLQRLRQLLDEEEGRETDASGLKSSWEEFKKIQEEWKVAGNIASPHNGTLWATYNALIDRYFSNRHIYFELKELDRRRNAELKAELCQKVEELGKSLESRPMSREILAEANLIFEEYKHLGPAPKEEQEQLWQRFKLAMDVLYDAQRASYAEQKKSMKEHYEHKLAIYNEIAPFTAFQSSSIKEWNAKTKEIMAFQDQWVAHKGMMPRDEGKDLSKKFWGALKTFFNNKGEFFRQLEAKREVNLELKTKMCEEAEAILATGEDTPANTQKIIELQKKWKGVGQVPEKFKDSIYDRFKKTCDGYFENKRSKNKEVEKEFEENLAKKVDLIERIENAASSQDESTLNLLSAFKSEWSSIGFVPKKDMQATQKRYIAAINAYVSAIAQLSSKEKEQAVLESEVELVRDGENNRGLYRKETDIRRKVTQLENDIALWQNNIEFFAKSKTSDRLKAEFERKINAALEQLEDLKHQLTIIQEAI</sequence>
<evidence type="ECO:0000256" key="1">
    <source>
        <dbReference type="SAM" id="Coils"/>
    </source>
</evidence>
<evidence type="ECO:0000313" key="4">
    <source>
        <dbReference type="Proteomes" id="UP000245880"/>
    </source>
</evidence>